<feature type="region of interest" description="Disordered" evidence="1">
    <location>
        <begin position="1"/>
        <end position="24"/>
    </location>
</feature>
<protein>
    <submittedName>
        <fullName evidence="2">Uncharacterized protein</fullName>
    </submittedName>
</protein>
<organism evidence="2">
    <name type="scientific">Utricularia reniformis</name>
    <dbReference type="NCBI Taxonomy" id="192314"/>
    <lineage>
        <taxon>Eukaryota</taxon>
        <taxon>Viridiplantae</taxon>
        <taxon>Streptophyta</taxon>
        <taxon>Embryophyta</taxon>
        <taxon>Tracheophyta</taxon>
        <taxon>Spermatophyta</taxon>
        <taxon>Magnoliopsida</taxon>
        <taxon>eudicotyledons</taxon>
        <taxon>Gunneridae</taxon>
        <taxon>Pentapetalae</taxon>
        <taxon>asterids</taxon>
        <taxon>lamiids</taxon>
        <taxon>Lamiales</taxon>
        <taxon>Lentibulariaceae</taxon>
        <taxon>Utricularia</taxon>
    </lineage>
</organism>
<evidence type="ECO:0000256" key="1">
    <source>
        <dbReference type="SAM" id="MobiDB-lite"/>
    </source>
</evidence>
<name>A0A1Y0AZ97_9LAMI</name>
<sequence>MLAQQSASRERGEGGKKLDRKGEGLCNSAKTARSLINYNWTW</sequence>
<gene>
    <name evidence="2" type="ORF">AEK19_MT0209</name>
</gene>
<feature type="compositionally biased region" description="Basic and acidic residues" evidence="1">
    <location>
        <begin position="8"/>
        <end position="23"/>
    </location>
</feature>
<keyword evidence="2" id="KW-0496">Mitochondrion</keyword>
<accession>A0A1Y0AZ97</accession>
<evidence type="ECO:0000313" key="2">
    <source>
        <dbReference type="EMBL" id="ART30487.1"/>
    </source>
</evidence>
<reference evidence="2" key="1">
    <citation type="submission" date="2017-03" db="EMBL/GenBank/DDBJ databases">
        <title>The mitochondrial genome of the carnivorous plant Utricularia reniformis (Lentibulariaceae): structure, comparative analysis and evolutionary landmarks.</title>
        <authorList>
            <person name="Silva S.R."/>
            <person name="Alvarenga D.O."/>
            <person name="Michael T.P."/>
            <person name="Miranda V.F.O."/>
            <person name="Varani A.M."/>
        </authorList>
    </citation>
    <scope>NUCLEOTIDE SEQUENCE</scope>
</reference>
<geneLocation type="mitochondrion" evidence="2"/>
<proteinExistence type="predicted"/>
<dbReference type="EMBL" id="KY774314">
    <property type="protein sequence ID" value="ART30487.1"/>
    <property type="molecule type" value="Genomic_DNA"/>
</dbReference>
<dbReference type="AlphaFoldDB" id="A0A1Y0AZ97"/>